<evidence type="ECO:0000256" key="2">
    <source>
        <dbReference type="ARBA" id="ARBA00022670"/>
    </source>
</evidence>
<dbReference type="GO" id="GO:0006508">
    <property type="term" value="P:proteolysis"/>
    <property type="evidence" value="ECO:0007669"/>
    <property type="project" value="UniProtKB-KW"/>
</dbReference>
<dbReference type="InterPro" id="IPR001567">
    <property type="entry name" value="Pept_M3A_M3B_dom"/>
</dbReference>
<feature type="domain" description="Peptidase M3A/M3B catalytic" evidence="8">
    <location>
        <begin position="214"/>
        <end position="635"/>
    </location>
</feature>
<gene>
    <name evidence="9" type="ordered locus">Intca_2308</name>
</gene>
<proteinExistence type="inferred from homology"/>
<keyword evidence="6 7" id="KW-0482">Metalloprotease</keyword>
<dbReference type="InterPro" id="IPR024079">
    <property type="entry name" value="MetalloPept_cat_dom_sf"/>
</dbReference>
<keyword evidence="3 7" id="KW-0479">Metal-binding</keyword>
<dbReference type="PANTHER" id="PTHR11804">
    <property type="entry name" value="PROTEASE M3 THIMET OLIGOPEPTIDASE-RELATED"/>
    <property type="match status" value="1"/>
</dbReference>
<dbReference type="EC" id="3.4.24.15" evidence="9"/>
<keyword evidence="4 7" id="KW-0378">Hydrolase</keyword>
<evidence type="ECO:0000259" key="8">
    <source>
        <dbReference type="Pfam" id="PF01432"/>
    </source>
</evidence>
<dbReference type="KEGG" id="ica:Intca_2308"/>
<sequence length="641" mass="71767">MVHPTEPTPLALPTDDSWLDWVGRRGDDELSRCRSLVDELKESRPESALEALRLWNDAQVALSNAAAVGSLFAEIHPDSAVRDRAELVAQAVQKLDTDLGLDQQLYGALADLDPAGLDAEASRLLARTLRDFRRSGVDQDDPTRARLRELSERGLLLSQDFSKNIREDVRSIRVHPEQLDGMPQDWVEAHPVDADGLVTVTTDYPDVVPFRTFAKDPTARRQLVTQFLTIGWPANDRVLQDIFAVRRETAALLGYASWADYDAEVKMIGSGPAIADFIDRITDLAADSAARDKAVLLERLRQDRPGATDIDGADVTYYAELVRKEQLAVDAQQVRTYFPFEGVRQGLLDVTGRLFGLEWLPVSDAPTWHTEVATYDVAFRGRRIGRIHLDLHPRDGKYKHAAQFDLVRGVRGAQLAEGVLVCNFNRGLMEHDEVVTLFHEFGHLVHHVVAGDQEWVRFSGVATEWDFVEAPSQMLEEWAWDADVLATFARNAEGETIPADLVAAMRRADDFGKGYDARTQMFYAALSYDLHVNEVADLTARVQELMAAYSSFPYIEGTHMHCHFGHLDGYSSAYYTYMWSLVIAKDLFSAFDRADLFDPEVAGAYRDKVLAPGGSRDAADLVEDFLGRPYTFDAYAAWLAE</sequence>
<dbReference type="AlphaFoldDB" id="E6SF28"/>
<keyword evidence="2 7" id="KW-0645">Protease</keyword>
<dbReference type="GO" id="GO:0006518">
    <property type="term" value="P:peptide metabolic process"/>
    <property type="evidence" value="ECO:0007669"/>
    <property type="project" value="TreeGrafter"/>
</dbReference>
<dbReference type="Proteomes" id="UP000008914">
    <property type="component" value="Chromosome"/>
</dbReference>
<dbReference type="Gene3D" id="1.10.1370.10">
    <property type="entry name" value="Neurolysin, domain 3"/>
    <property type="match status" value="1"/>
</dbReference>
<reference evidence="9 10" key="1">
    <citation type="journal article" date="2010" name="Stand. Genomic Sci.">
        <title>Complete genome sequence of Intrasporangium calvum type strain (7 KIP).</title>
        <authorList>
            <person name="Del Rio T.G."/>
            <person name="Chertkov O."/>
            <person name="Yasawong M."/>
            <person name="Lucas S."/>
            <person name="Deshpande S."/>
            <person name="Cheng J.F."/>
            <person name="Detter C."/>
            <person name="Tapia R."/>
            <person name="Han C."/>
            <person name="Goodwin L."/>
            <person name="Pitluck S."/>
            <person name="Liolios K."/>
            <person name="Ivanova N."/>
            <person name="Mavromatis K."/>
            <person name="Pati A."/>
            <person name="Chen A."/>
            <person name="Palaniappan K."/>
            <person name="Land M."/>
            <person name="Hauser L."/>
            <person name="Chang Y.J."/>
            <person name="Jeffries C.D."/>
            <person name="Rohde M."/>
            <person name="Pukall R."/>
            <person name="Sikorski J."/>
            <person name="Goker M."/>
            <person name="Woyke T."/>
            <person name="Bristow J."/>
            <person name="Eisen J.A."/>
            <person name="Markowitz V."/>
            <person name="Hugenholtz P."/>
            <person name="Kyrpides N.C."/>
            <person name="Klenk H.P."/>
            <person name="Lapidus A."/>
        </authorList>
    </citation>
    <scope>NUCLEOTIDE SEQUENCE [LARGE SCALE GENOMIC DNA]</scope>
    <source>
        <strain evidence="10">ATCC 23552 / DSM 43043 / JCM 3097 / NBRC 12989 / 7 KIP</strain>
    </source>
</reference>
<dbReference type="GO" id="GO:0004222">
    <property type="term" value="F:metalloendopeptidase activity"/>
    <property type="evidence" value="ECO:0007669"/>
    <property type="project" value="InterPro"/>
</dbReference>
<dbReference type="EMBL" id="CP002343">
    <property type="protein sequence ID" value="ADU48817.1"/>
    <property type="molecule type" value="Genomic_DNA"/>
</dbReference>
<dbReference type="PANTHER" id="PTHR11804:SF84">
    <property type="entry name" value="SACCHAROLYSIN"/>
    <property type="match status" value="1"/>
</dbReference>
<dbReference type="SUPFAM" id="SSF55486">
    <property type="entry name" value="Metalloproteases ('zincins'), catalytic domain"/>
    <property type="match status" value="1"/>
</dbReference>
<evidence type="ECO:0000256" key="7">
    <source>
        <dbReference type="RuleBase" id="RU003435"/>
    </source>
</evidence>
<dbReference type="HOGENOM" id="CLU_001805_2_1_11"/>
<dbReference type="eggNOG" id="COG0339">
    <property type="taxonomic scope" value="Bacteria"/>
</dbReference>
<dbReference type="CDD" id="cd06455">
    <property type="entry name" value="M3A_TOP"/>
    <property type="match status" value="1"/>
</dbReference>
<comment type="cofactor">
    <cofactor evidence="7">
        <name>Zn(2+)</name>
        <dbReference type="ChEBI" id="CHEBI:29105"/>
    </cofactor>
    <text evidence="7">Binds 1 zinc ion.</text>
</comment>
<dbReference type="InterPro" id="IPR024077">
    <property type="entry name" value="Neurolysin/TOP_dom2"/>
</dbReference>
<comment type="similarity">
    <text evidence="1 7">Belongs to the peptidase M3 family.</text>
</comment>
<dbReference type="Pfam" id="PF01432">
    <property type="entry name" value="Peptidase_M3"/>
    <property type="match status" value="1"/>
</dbReference>
<protein>
    <submittedName>
        <fullName evidence="9">Thimet oligopeptidase</fullName>
        <ecNumber evidence="9">3.4.24.15</ecNumber>
    </submittedName>
</protein>
<evidence type="ECO:0000256" key="4">
    <source>
        <dbReference type="ARBA" id="ARBA00022801"/>
    </source>
</evidence>
<dbReference type="InterPro" id="IPR045090">
    <property type="entry name" value="Pept_M3A_M3B"/>
</dbReference>
<evidence type="ECO:0000313" key="10">
    <source>
        <dbReference type="Proteomes" id="UP000008914"/>
    </source>
</evidence>
<evidence type="ECO:0000256" key="5">
    <source>
        <dbReference type="ARBA" id="ARBA00022833"/>
    </source>
</evidence>
<dbReference type="OrthoDB" id="9773538at2"/>
<dbReference type="GO" id="GO:0046872">
    <property type="term" value="F:metal ion binding"/>
    <property type="evidence" value="ECO:0007669"/>
    <property type="project" value="UniProtKB-UniRule"/>
</dbReference>
<evidence type="ECO:0000256" key="3">
    <source>
        <dbReference type="ARBA" id="ARBA00022723"/>
    </source>
</evidence>
<keyword evidence="10" id="KW-1185">Reference proteome</keyword>
<evidence type="ECO:0000256" key="1">
    <source>
        <dbReference type="ARBA" id="ARBA00006040"/>
    </source>
</evidence>
<dbReference type="STRING" id="710696.Intca_2308"/>
<evidence type="ECO:0000256" key="6">
    <source>
        <dbReference type="ARBA" id="ARBA00023049"/>
    </source>
</evidence>
<organism evidence="9 10">
    <name type="scientific">Intrasporangium calvum (strain ATCC 23552 / DSM 43043 / JCM 3097 / NBRC 12989 / NCIMB 10167 / NRRL B-3866 / 7 KIP)</name>
    <dbReference type="NCBI Taxonomy" id="710696"/>
    <lineage>
        <taxon>Bacteria</taxon>
        <taxon>Bacillati</taxon>
        <taxon>Actinomycetota</taxon>
        <taxon>Actinomycetes</taxon>
        <taxon>Micrococcales</taxon>
        <taxon>Intrasporangiaceae</taxon>
        <taxon>Intrasporangium</taxon>
    </lineage>
</organism>
<name>E6SF28_INTC7</name>
<dbReference type="Gene3D" id="3.40.390.10">
    <property type="entry name" value="Collagenase (Catalytic Domain)"/>
    <property type="match status" value="1"/>
</dbReference>
<accession>E6SF28</accession>
<evidence type="ECO:0000313" key="9">
    <source>
        <dbReference type="EMBL" id="ADU48817.1"/>
    </source>
</evidence>
<keyword evidence="5 7" id="KW-0862">Zinc</keyword>